<dbReference type="Gene3D" id="3.30.160.60">
    <property type="entry name" value="Classic Zinc Finger"/>
    <property type="match status" value="3"/>
</dbReference>
<dbReference type="AlphaFoldDB" id="A0A0K0EYU4"/>
<evidence type="ECO:0000313" key="7">
    <source>
        <dbReference type="Proteomes" id="UP000035680"/>
    </source>
</evidence>
<organism evidence="7 8">
    <name type="scientific">Strongyloides venezuelensis</name>
    <name type="common">Threadworm</name>
    <dbReference type="NCBI Taxonomy" id="75913"/>
    <lineage>
        <taxon>Eukaryota</taxon>
        <taxon>Metazoa</taxon>
        <taxon>Ecdysozoa</taxon>
        <taxon>Nematoda</taxon>
        <taxon>Chromadorea</taxon>
        <taxon>Rhabditida</taxon>
        <taxon>Tylenchina</taxon>
        <taxon>Panagrolaimomorpha</taxon>
        <taxon>Strongyloidoidea</taxon>
        <taxon>Strongyloididae</taxon>
        <taxon>Strongyloides</taxon>
    </lineage>
</organism>
<evidence type="ECO:0000256" key="5">
    <source>
        <dbReference type="PROSITE-ProRule" id="PRU00042"/>
    </source>
</evidence>
<keyword evidence="2" id="KW-0677">Repeat</keyword>
<dbReference type="SMART" id="SM00355">
    <property type="entry name" value="ZnF_C2H2"/>
    <property type="match status" value="5"/>
</dbReference>
<dbReference type="PROSITE" id="PS00028">
    <property type="entry name" value="ZINC_FINGER_C2H2_1"/>
    <property type="match status" value="4"/>
</dbReference>
<evidence type="ECO:0000256" key="4">
    <source>
        <dbReference type="ARBA" id="ARBA00022833"/>
    </source>
</evidence>
<feature type="domain" description="C2H2-type" evidence="6">
    <location>
        <begin position="117"/>
        <end position="144"/>
    </location>
</feature>
<reference evidence="7" key="1">
    <citation type="submission" date="2014-07" db="EMBL/GenBank/DDBJ databases">
        <authorList>
            <person name="Martin A.A"/>
            <person name="De Silva N."/>
        </authorList>
    </citation>
    <scope>NUCLEOTIDE SEQUENCE</scope>
</reference>
<dbReference type="Pfam" id="PF13912">
    <property type="entry name" value="zf-C2H2_6"/>
    <property type="match status" value="1"/>
</dbReference>
<proteinExistence type="predicted"/>
<dbReference type="GO" id="GO:0008270">
    <property type="term" value="F:zinc ion binding"/>
    <property type="evidence" value="ECO:0007669"/>
    <property type="project" value="UniProtKB-KW"/>
</dbReference>
<dbReference type="PROSITE" id="PS50157">
    <property type="entry name" value="ZINC_FINGER_C2H2_2"/>
    <property type="match status" value="4"/>
</dbReference>
<feature type="domain" description="C2H2-type" evidence="6">
    <location>
        <begin position="338"/>
        <end position="365"/>
    </location>
</feature>
<dbReference type="GO" id="GO:0000977">
    <property type="term" value="F:RNA polymerase II transcription regulatory region sequence-specific DNA binding"/>
    <property type="evidence" value="ECO:0007669"/>
    <property type="project" value="TreeGrafter"/>
</dbReference>
<dbReference type="Pfam" id="PF00096">
    <property type="entry name" value="zf-C2H2"/>
    <property type="match status" value="2"/>
</dbReference>
<sequence>MKYNDKTNSKCTSNGSKLDGDSLLREMTFGSGDIRLNKVKAEISVIRTLLKHTLNSVDGMAEESSKTVNDLSSNISKAEELTNGFTQQVMEIQSVLNEFCIQQHSGTRGSDDIRQRHKCPECGEMFAYPNLLDIHMKQHRRRYSCDICGKKYQKMAFLDKHMQYEHVRTFDCKYCDQSFATYQSMRIHENKIHENPETFIPEKNGCENCRLQFNTSEELEKHKVACSKAYIRASISAGPSPAYNPIISPAFSVRSLPSIRVLTPLSSISSPALSNVASPQITLNKLDTSCPFCNREPFATATSRDRHIRRFHPNMLHLLTNNKFHTGVSIRSQPKTNFTCSSCGRSFTNVKLLRHHEKIHKNNEVGFLQEHEASIVF</sequence>
<evidence type="ECO:0000256" key="2">
    <source>
        <dbReference type="ARBA" id="ARBA00022737"/>
    </source>
</evidence>
<dbReference type="InterPro" id="IPR013087">
    <property type="entry name" value="Znf_C2H2_type"/>
</dbReference>
<evidence type="ECO:0000259" key="6">
    <source>
        <dbReference type="PROSITE" id="PS50157"/>
    </source>
</evidence>
<dbReference type="PANTHER" id="PTHR24379:SF127">
    <property type="entry name" value="BLOODY FINGERS-RELATED"/>
    <property type="match status" value="1"/>
</dbReference>
<keyword evidence="1" id="KW-0479">Metal-binding</keyword>
<keyword evidence="4" id="KW-0862">Zinc</keyword>
<feature type="domain" description="C2H2-type" evidence="6">
    <location>
        <begin position="143"/>
        <end position="166"/>
    </location>
</feature>
<feature type="domain" description="C2H2-type" evidence="6">
    <location>
        <begin position="170"/>
        <end position="198"/>
    </location>
</feature>
<evidence type="ECO:0000256" key="3">
    <source>
        <dbReference type="ARBA" id="ARBA00022771"/>
    </source>
</evidence>
<dbReference type="GO" id="GO:0005634">
    <property type="term" value="C:nucleus"/>
    <property type="evidence" value="ECO:0007669"/>
    <property type="project" value="TreeGrafter"/>
</dbReference>
<dbReference type="STRING" id="75913.A0A0K0EYU4"/>
<dbReference type="InterPro" id="IPR036236">
    <property type="entry name" value="Znf_C2H2_sf"/>
</dbReference>
<dbReference type="GO" id="GO:0000981">
    <property type="term" value="F:DNA-binding transcription factor activity, RNA polymerase II-specific"/>
    <property type="evidence" value="ECO:0007669"/>
    <property type="project" value="TreeGrafter"/>
</dbReference>
<evidence type="ECO:0000256" key="1">
    <source>
        <dbReference type="ARBA" id="ARBA00022723"/>
    </source>
</evidence>
<keyword evidence="7" id="KW-1185">Reference proteome</keyword>
<dbReference type="PANTHER" id="PTHR24379">
    <property type="entry name" value="KRAB AND ZINC FINGER DOMAIN-CONTAINING"/>
    <property type="match status" value="1"/>
</dbReference>
<reference evidence="8" key="2">
    <citation type="submission" date="2015-08" db="UniProtKB">
        <authorList>
            <consortium name="WormBaseParasite"/>
        </authorList>
    </citation>
    <scope>IDENTIFICATION</scope>
</reference>
<dbReference type="WBParaSite" id="SVE_0170300.1">
    <property type="protein sequence ID" value="SVE_0170300.1"/>
    <property type="gene ID" value="SVE_0170300"/>
</dbReference>
<dbReference type="SUPFAM" id="SSF57667">
    <property type="entry name" value="beta-beta-alpha zinc fingers"/>
    <property type="match status" value="3"/>
</dbReference>
<dbReference type="Proteomes" id="UP000035680">
    <property type="component" value="Unassembled WGS sequence"/>
</dbReference>
<accession>A0A0K0EYU4</accession>
<name>A0A0K0EYU4_STRVS</name>
<protein>
    <submittedName>
        <fullName evidence="8">C2H2-type domain-containing protein</fullName>
    </submittedName>
</protein>
<keyword evidence="3 5" id="KW-0863">Zinc-finger</keyword>
<evidence type="ECO:0000313" key="8">
    <source>
        <dbReference type="WBParaSite" id="SVE_0170300.1"/>
    </source>
</evidence>